<evidence type="ECO:0000313" key="2">
    <source>
        <dbReference type="EnsemblMetazoa" id="CJA09964.1"/>
    </source>
</evidence>
<evidence type="ECO:0000313" key="3">
    <source>
        <dbReference type="Proteomes" id="UP000005237"/>
    </source>
</evidence>
<dbReference type="OMA" id="CHESTNE"/>
<organism evidence="2 3">
    <name type="scientific">Caenorhabditis japonica</name>
    <dbReference type="NCBI Taxonomy" id="281687"/>
    <lineage>
        <taxon>Eukaryota</taxon>
        <taxon>Metazoa</taxon>
        <taxon>Ecdysozoa</taxon>
        <taxon>Nematoda</taxon>
        <taxon>Chromadorea</taxon>
        <taxon>Rhabditida</taxon>
        <taxon>Rhabditina</taxon>
        <taxon>Rhabditomorpha</taxon>
        <taxon>Rhabditoidea</taxon>
        <taxon>Rhabditidae</taxon>
        <taxon>Peloderinae</taxon>
        <taxon>Caenorhabditis</taxon>
    </lineage>
</organism>
<keyword evidence="1" id="KW-0732">Signal</keyword>
<dbReference type="AlphaFoldDB" id="A0A8R1DSU2"/>
<dbReference type="EnsemblMetazoa" id="CJA09964.1">
    <property type="protein sequence ID" value="CJA09964.1"/>
    <property type="gene ID" value="WBGene00129168"/>
</dbReference>
<keyword evidence="3" id="KW-1185">Reference proteome</keyword>
<accession>A0A8R1DSU2</accession>
<dbReference type="Proteomes" id="UP000005237">
    <property type="component" value="Unassembled WGS sequence"/>
</dbReference>
<feature type="signal peptide" evidence="1">
    <location>
        <begin position="1"/>
        <end position="18"/>
    </location>
</feature>
<sequence>MLQFVNLFVACLVLGVFGCAPGTGTLGNKGTFEFEMIPPISYTYSDDPSNGQISMDYANSRLRSDVKNSIDEVLQANSIPLNDVSPPVITYTPPVADLVDGTSCTVADTTLIYDYKAFYFCHESTNEDGTKTLKKREFIVPLKVQITSVQAIYESQWNALANQVQDKLTIKRNAAFLNDPIITVQ</sequence>
<evidence type="ECO:0008006" key="4">
    <source>
        <dbReference type="Google" id="ProtNLM"/>
    </source>
</evidence>
<feature type="chain" id="PRO_5035943711" description="Lipoprotein" evidence="1">
    <location>
        <begin position="19"/>
        <end position="185"/>
    </location>
</feature>
<reference evidence="2" key="2">
    <citation type="submission" date="2022-06" db="UniProtKB">
        <authorList>
            <consortium name="EnsemblMetazoa"/>
        </authorList>
    </citation>
    <scope>IDENTIFICATION</scope>
    <source>
        <strain evidence="2">DF5081</strain>
    </source>
</reference>
<evidence type="ECO:0000256" key="1">
    <source>
        <dbReference type="SAM" id="SignalP"/>
    </source>
</evidence>
<name>A0A8R1DSU2_CAEJA</name>
<proteinExistence type="predicted"/>
<reference evidence="3" key="1">
    <citation type="submission" date="2010-08" db="EMBL/GenBank/DDBJ databases">
        <authorList>
            <consortium name="Caenorhabditis japonica Sequencing Consortium"/>
            <person name="Wilson R.K."/>
        </authorList>
    </citation>
    <scope>NUCLEOTIDE SEQUENCE [LARGE SCALE GENOMIC DNA]</scope>
    <source>
        <strain evidence="3">DF5081</strain>
    </source>
</reference>
<protein>
    <recommendedName>
        <fullName evidence="4">Lipoprotein</fullName>
    </recommendedName>
</protein>